<comment type="caution">
    <text evidence="9">The sequence shown here is derived from an EMBL/GenBank/DDBJ whole genome shotgun (WGS) entry which is preliminary data.</text>
</comment>
<keyword evidence="3 6" id="KW-0808">Transferase</keyword>
<evidence type="ECO:0000313" key="9">
    <source>
        <dbReference type="EMBL" id="MCX5571819.1"/>
    </source>
</evidence>
<dbReference type="Proteomes" id="UP001144805">
    <property type="component" value="Unassembled WGS sequence"/>
</dbReference>
<dbReference type="Gene3D" id="3.40.1280.10">
    <property type="match status" value="1"/>
</dbReference>
<feature type="domain" description="tRNA/rRNA methyltransferase SpoU type" evidence="8">
    <location>
        <begin position="3"/>
        <end position="140"/>
    </location>
</feature>
<keyword evidence="2 6" id="KW-0489">Methyltransferase</keyword>
<dbReference type="SUPFAM" id="SSF75217">
    <property type="entry name" value="alpha/beta knot"/>
    <property type="match status" value="1"/>
</dbReference>
<keyword evidence="1 6" id="KW-0963">Cytoplasm</keyword>
<feature type="binding site" evidence="6 7">
    <location>
        <position position="102"/>
    </location>
    <ligand>
        <name>S-adenosyl-L-methionine</name>
        <dbReference type="ChEBI" id="CHEBI:59789"/>
    </ligand>
</feature>
<dbReference type="AlphaFoldDB" id="A0A9X3IMI2"/>
<dbReference type="GO" id="GO:0008757">
    <property type="term" value="F:S-adenosylmethionine-dependent methyltransferase activity"/>
    <property type="evidence" value="ECO:0007669"/>
    <property type="project" value="UniProtKB-UniRule"/>
</dbReference>
<reference evidence="9" key="1">
    <citation type="submission" date="2022-11" db="EMBL/GenBank/DDBJ databases">
        <title>Biodiversity and phylogenetic relationships of bacteria.</title>
        <authorList>
            <person name="Machado R.A.R."/>
            <person name="Bhat A."/>
            <person name="Loulou A."/>
            <person name="Kallel S."/>
        </authorList>
    </citation>
    <scope>NUCLEOTIDE SEQUENCE</scope>
    <source>
        <strain evidence="9">K-TC2</strain>
    </source>
</reference>
<comment type="subcellular location">
    <subcellularLocation>
        <location evidence="6">Cytoplasm</location>
    </subcellularLocation>
</comment>
<dbReference type="GO" id="GO:0002130">
    <property type="term" value="P:wobble position ribose methylation"/>
    <property type="evidence" value="ECO:0007669"/>
    <property type="project" value="TreeGrafter"/>
</dbReference>
<dbReference type="Pfam" id="PF00588">
    <property type="entry name" value="SpoU_methylase"/>
    <property type="match status" value="1"/>
</dbReference>
<evidence type="ECO:0000256" key="5">
    <source>
        <dbReference type="ARBA" id="ARBA00022694"/>
    </source>
</evidence>
<dbReference type="InterPro" id="IPR029028">
    <property type="entry name" value="Alpha/beta_knot_MTases"/>
</dbReference>
<evidence type="ECO:0000256" key="1">
    <source>
        <dbReference type="ARBA" id="ARBA00022490"/>
    </source>
</evidence>
<dbReference type="EC" id="2.1.1.207" evidence="6"/>
<dbReference type="InterPro" id="IPR016914">
    <property type="entry name" value="TrmL"/>
</dbReference>
<evidence type="ECO:0000256" key="2">
    <source>
        <dbReference type="ARBA" id="ARBA00022603"/>
    </source>
</evidence>
<protein>
    <recommendedName>
        <fullName evidence="6">tRNA (cytidine(34)-2'-O)-methyltransferase</fullName>
        <ecNumber evidence="6">2.1.1.207</ecNumber>
    </recommendedName>
    <alternativeName>
        <fullName evidence="6">tRNA (cytidine/uridine-2'-O-)-methyltransferase TrmL</fullName>
    </alternativeName>
</protein>
<feature type="binding site" evidence="6 7">
    <location>
        <position position="130"/>
    </location>
    <ligand>
        <name>S-adenosyl-L-methionine</name>
        <dbReference type="ChEBI" id="CHEBI:59789"/>
    </ligand>
</feature>
<dbReference type="InterPro" id="IPR029026">
    <property type="entry name" value="tRNA_m1G_MTases_N"/>
</dbReference>
<dbReference type="PANTHER" id="PTHR42971:SF1">
    <property type="entry name" value="TRNA (CYTIDINE(34)-2'-O)-METHYLTRANSFERASE"/>
    <property type="match status" value="1"/>
</dbReference>
<name>A0A9X3IMI2_9HYPH</name>
<keyword evidence="4 6" id="KW-0949">S-adenosyl-L-methionine</keyword>
<comment type="similarity">
    <text evidence="6">Belongs to the class IV-like SAM-binding methyltransferase superfamily. RNA methyltransferase TrmH family. TrmL subfamily.</text>
</comment>
<accession>A0A9X3IMI2</accession>
<evidence type="ECO:0000256" key="4">
    <source>
        <dbReference type="ARBA" id="ARBA00022691"/>
    </source>
</evidence>
<comment type="subunit">
    <text evidence="6">Homodimer.</text>
</comment>
<comment type="function">
    <text evidence="6">Methylates the ribose at the nucleotide 34 wobble position in the two leucyl isoacceptors tRNA(Leu)(CmAA) and tRNA(Leu)(cmnm5UmAA). Catalyzes the methyl transfer from S-adenosyl-L-methionine to the 2'-OH of the wobble nucleotide.</text>
</comment>
<evidence type="ECO:0000256" key="6">
    <source>
        <dbReference type="HAMAP-Rule" id="MF_01885"/>
    </source>
</evidence>
<dbReference type="GO" id="GO:0005737">
    <property type="term" value="C:cytoplasm"/>
    <property type="evidence" value="ECO:0007669"/>
    <property type="project" value="UniProtKB-SubCell"/>
</dbReference>
<keyword evidence="10" id="KW-1185">Reference proteome</keyword>
<feature type="binding site" evidence="6 7">
    <location>
        <position position="122"/>
    </location>
    <ligand>
        <name>S-adenosyl-L-methionine</name>
        <dbReference type="ChEBI" id="CHEBI:59789"/>
    </ligand>
</feature>
<comment type="catalytic activity">
    <reaction evidence="6">
        <text>5-carboxymethylaminomethyluridine(34) in tRNA(Leu) + S-adenosyl-L-methionine = 5-carboxymethylaminomethyl-2'-O-methyluridine(34) in tRNA(Leu) + S-adenosyl-L-homocysteine + H(+)</text>
        <dbReference type="Rhea" id="RHEA:43088"/>
        <dbReference type="Rhea" id="RHEA-COMP:10333"/>
        <dbReference type="Rhea" id="RHEA-COMP:10334"/>
        <dbReference type="ChEBI" id="CHEBI:15378"/>
        <dbReference type="ChEBI" id="CHEBI:57856"/>
        <dbReference type="ChEBI" id="CHEBI:59789"/>
        <dbReference type="ChEBI" id="CHEBI:74508"/>
        <dbReference type="ChEBI" id="CHEBI:74511"/>
        <dbReference type="EC" id="2.1.1.207"/>
    </reaction>
</comment>
<dbReference type="RefSeq" id="WP_266340780.1">
    <property type="nucleotide sequence ID" value="NZ_JAPKNK010000012.1"/>
</dbReference>
<dbReference type="HAMAP" id="MF_01885">
    <property type="entry name" value="tRNA_methyltr_TrmL"/>
    <property type="match status" value="1"/>
</dbReference>
<organism evidence="9 10">
    <name type="scientific">Kaistia nematophila</name>
    <dbReference type="NCBI Taxonomy" id="2994654"/>
    <lineage>
        <taxon>Bacteria</taxon>
        <taxon>Pseudomonadati</taxon>
        <taxon>Pseudomonadota</taxon>
        <taxon>Alphaproteobacteria</taxon>
        <taxon>Hyphomicrobiales</taxon>
        <taxon>Kaistiaceae</taxon>
        <taxon>Kaistia</taxon>
    </lineage>
</organism>
<dbReference type="CDD" id="cd18094">
    <property type="entry name" value="SpoU-like_TrmL"/>
    <property type="match status" value="1"/>
</dbReference>
<evidence type="ECO:0000259" key="8">
    <source>
        <dbReference type="Pfam" id="PF00588"/>
    </source>
</evidence>
<feature type="binding site" evidence="6 7">
    <location>
        <position position="80"/>
    </location>
    <ligand>
        <name>S-adenosyl-L-methionine</name>
        <dbReference type="ChEBI" id="CHEBI:59789"/>
    </ligand>
</feature>
<dbReference type="InterPro" id="IPR001537">
    <property type="entry name" value="SpoU_MeTrfase"/>
</dbReference>
<keyword evidence="5 6" id="KW-0819">tRNA processing</keyword>
<proteinExistence type="inferred from homology"/>
<evidence type="ECO:0000313" key="10">
    <source>
        <dbReference type="Proteomes" id="UP001144805"/>
    </source>
</evidence>
<gene>
    <name evidence="6" type="primary">trmL</name>
    <name evidence="9" type="ORF">OSH07_21650</name>
</gene>
<dbReference type="GO" id="GO:0003723">
    <property type="term" value="F:RNA binding"/>
    <property type="evidence" value="ECO:0007669"/>
    <property type="project" value="InterPro"/>
</dbReference>
<comment type="catalytic activity">
    <reaction evidence="6">
        <text>cytidine(34) in tRNA + S-adenosyl-L-methionine = 2'-O-methylcytidine(34) in tRNA + S-adenosyl-L-homocysteine + H(+)</text>
        <dbReference type="Rhea" id="RHEA:43084"/>
        <dbReference type="Rhea" id="RHEA-COMP:10331"/>
        <dbReference type="Rhea" id="RHEA-COMP:10332"/>
        <dbReference type="ChEBI" id="CHEBI:15378"/>
        <dbReference type="ChEBI" id="CHEBI:57856"/>
        <dbReference type="ChEBI" id="CHEBI:59789"/>
        <dbReference type="ChEBI" id="CHEBI:74495"/>
        <dbReference type="ChEBI" id="CHEBI:82748"/>
        <dbReference type="EC" id="2.1.1.207"/>
    </reaction>
</comment>
<dbReference type="PIRSF" id="PIRSF029256">
    <property type="entry name" value="SpoU_TrmH_prd"/>
    <property type="match status" value="1"/>
</dbReference>
<evidence type="ECO:0000256" key="3">
    <source>
        <dbReference type="ARBA" id="ARBA00022679"/>
    </source>
</evidence>
<dbReference type="PANTHER" id="PTHR42971">
    <property type="entry name" value="TRNA (CYTIDINE(34)-2'-O)-METHYLTRANSFERASE"/>
    <property type="match status" value="1"/>
</dbReference>
<dbReference type="GO" id="GO:0008175">
    <property type="term" value="F:tRNA methyltransferase activity"/>
    <property type="evidence" value="ECO:0007669"/>
    <property type="project" value="UniProtKB-UniRule"/>
</dbReference>
<sequence>MPRIALYQPDIPHNTGAILRFAACLGVDVDIIEPAGFDLSDRGLKRAGMDYVERAALRRHISFAAFEAFRAERGSRLVLLSTKAETVYTDFAFRPDDVLLFGRESAGVPESVHQTAEARLIVPMRPGLRSINLAMTVAMVTGEALRQTGRLPDAHAVEDDKHGIA</sequence>
<evidence type="ECO:0000256" key="7">
    <source>
        <dbReference type="PIRSR" id="PIRSR029256-1"/>
    </source>
</evidence>
<dbReference type="EMBL" id="JAPKNK010000012">
    <property type="protein sequence ID" value="MCX5571819.1"/>
    <property type="molecule type" value="Genomic_DNA"/>
</dbReference>